<sequence>MSTIRAALYVKNVPTWERVVRIIVSAAIIAVGLVLLNQPWNWLVVASGAGFALSGIFGFCPACALAGRRLAKDS</sequence>
<keyword evidence="1" id="KW-0472">Membrane</keyword>
<evidence type="ECO:0000259" key="2">
    <source>
        <dbReference type="Pfam" id="PF11127"/>
    </source>
</evidence>
<proteinExistence type="predicted"/>
<accession>A0ABQ5XU20</accession>
<dbReference type="RefSeq" id="WP_284322144.1">
    <property type="nucleotide sequence ID" value="NZ_BSOB01000046.1"/>
</dbReference>
<gene>
    <name evidence="3" type="ORF">GCM10007901_34000</name>
</gene>
<keyword evidence="1" id="KW-1133">Transmembrane helix</keyword>
<dbReference type="Proteomes" id="UP001156670">
    <property type="component" value="Unassembled WGS sequence"/>
</dbReference>
<name>A0ABQ5XU20_9GAMM</name>
<dbReference type="EMBL" id="BSOB01000046">
    <property type="protein sequence ID" value="GLQ94448.1"/>
    <property type="molecule type" value="Genomic_DNA"/>
</dbReference>
<evidence type="ECO:0000256" key="1">
    <source>
        <dbReference type="SAM" id="Phobius"/>
    </source>
</evidence>
<protein>
    <recommendedName>
        <fullName evidence="2">Inner membrane protein YgaP-like transmembrane domain-containing protein</fullName>
    </recommendedName>
</protein>
<reference evidence="4" key="1">
    <citation type="journal article" date="2019" name="Int. J. Syst. Evol. Microbiol.">
        <title>The Global Catalogue of Microorganisms (GCM) 10K type strain sequencing project: providing services to taxonomists for standard genome sequencing and annotation.</title>
        <authorList>
            <consortium name="The Broad Institute Genomics Platform"/>
            <consortium name="The Broad Institute Genome Sequencing Center for Infectious Disease"/>
            <person name="Wu L."/>
            <person name="Ma J."/>
        </authorList>
    </citation>
    <scope>NUCLEOTIDE SEQUENCE [LARGE SCALE GENOMIC DNA]</scope>
    <source>
        <strain evidence="4">NBRC 111980</strain>
    </source>
</reference>
<keyword evidence="1" id="KW-0812">Transmembrane</keyword>
<comment type="caution">
    <text evidence="3">The sequence shown here is derived from an EMBL/GenBank/DDBJ whole genome shotgun (WGS) entry which is preliminary data.</text>
</comment>
<dbReference type="InterPro" id="IPR021309">
    <property type="entry name" value="YgaP-like_TM"/>
</dbReference>
<evidence type="ECO:0000313" key="4">
    <source>
        <dbReference type="Proteomes" id="UP001156670"/>
    </source>
</evidence>
<feature type="transmembrane region" description="Helical" evidence="1">
    <location>
        <begin position="42"/>
        <end position="66"/>
    </location>
</feature>
<feature type="transmembrane region" description="Helical" evidence="1">
    <location>
        <begin position="19"/>
        <end position="36"/>
    </location>
</feature>
<dbReference type="Gene3D" id="6.10.140.1340">
    <property type="match status" value="1"/>
</dbReference>
<evidence type="ECO:0000313" key="3">
    <source>
        <dbReference type="EMBL" id="GLQ94448.1"/>
    </source>
</evidence>
<feature type="domain" description="Inner membrane protein YgaP-like transmembrane" evidence="2">
    <location>
        <begin position="11"/>
        <end position="70"/>
    </location>
</feature>
<keyword evidence="4" id="KW-1185">Reference proteome</keyword>
<dbReference type="Pfam" id="PF11127">
    <property type="entry name" value="YgaP-like_TM"/>
    <property type="match status" value="1"/>
</dbReference>
<organism evidence="3 4">
    <name type="scientific">Dyella acidisoli</name>
    <dbReference type="NCBI Taxonomy" id="1867834"/>
    <lineage>
        <taxon>Bacteria</taxon>
        <taxon>Pseudomonadati</taxon>
        <taxon>Pseudomonadota</taxon>
        <taxon>Gammaproteobacteria</taxon>
        <taxon>Lysobacterales</taxon>
        <taxon>Rhodanobacteraceae</taxon>
        <taxon>Dyella</taxon>
    </lineage>
</organism>